<feature type="transmembrane region" description="Helical" evidence="2">
    <location>
        <begin position="46"/>
        <end position="68"/>
    </location>
</feature>
<sequence length="343" mass="38820">MRGNSHCRQMVTDYRTRLILFFFFGWGMMEERYTVTVKRKTKLPRIAAVSAASVVFCLIVFFTVRSIVKNASRTPVSAELERLWRANDYPAVYELAGTVLAETPFQNRALTYRGYASFFLALSQTDPQQAQEYIDTAINSLRLSLMNAKKSLKPQLSYMLGKAYFHKNVLSAYHYYADSAVRYLTDALASGYTADDIYEYLGLSYADLGMTNESIAAFTEALSSNGSDTLLLAIARQYYKNGQSEAAKPYLYRIKNTSTDEVFVLTCAQLLGDIYISEQNFEDAKAEFEAILKKDPNAADAYYGLGLVYEHEGDLIKARSYWRKALKAQVNHSGALEKMDSKR</sequence>
<accession>S3JXR0</accession>
<comment type="caution">
    <text evidence="3">The sequence shown here is derived from an EMBL/GenBank/DDBJ whole genome shotgun (WGS) entry which is preliminary data.</text>
</comment>
<evidence type="ECO:0000256" key="2">
    <source>
        <dbReference type="SAM" id="Phobius"/>
    </source>
</evidence>
<keyword evidence="4" id="KW-1185">Reference proteome</keyword>
<dbReference type="STRING" id="1125699.HMPREF9194_01079"/>
<feature type="repeat" description="TPR" evidence="1">
    <location>
        <begin position="299"/>
        <end position="332"/>
    </location>
</feature>
<dbReference type="Pfam" id="PF13432">
    <property type="entry name" value="TPR_16"/>
    <property type="match status" value="1"/>
</dbReference>
<dbReference type="SUPFAM" id="SSF48452">
    <property type="entry name" value="TPR-like"/>
    <property type="match status" value="1"/>
</dbReference>
<dbReference type="HOGENOM" id="CLU_073066_0_0_12"/>
<evidence type="ECO:0000256" key="1">
    <source>
        <dbReference type="PROSITE-ProRule" id="PRU00339"/>
    </source>
</evidence>
<protein>
    <recommendedName>
        <fullName evidence="5">Tetratricopeptide repeat protein</fullName>
    </recommendedName>
</protein>
<dbReference type="AlphaFoldDB" id="S3JXR0"/>
<dbReference type="SMART" id="SM00028">
    <property type="entry name" value="TPR"/>
    <property type="match status" value="3"/>
</dbReference>
<proteinExistence type="predicted"/>
<dbReference type="EMBL" id="ATFF01000006">
    <property type="protein sequence ID" value="EPF30758.1"/>
    <property type="molecule type" value="Genomic_DNA"/>
</dbReference>
<evidence type="ECO:0008006" key="5">
    <source>
        <dbReference type="Google" id="ProtNLM"/>
    </source>
</evidence>
<dbReference type="eggNOG" id="COG0457">
    <property type="taxonomic scope" value="Bacteria"/>
</dbReference>
<dbReference type="InterPro" id="IPR019734">
    <property type="entry name" value="TPR_rpt"/>
</dbReference>
<name>S3JXR0_TREMA</name>
<evidence type="ECO:0000313" key="3">
    <source>
        <dbReference type="EMBL" id="EPF30758.1"/>
    </source>
</evidence>
<dbReference type="PATRIC" id="fig|1125699.3.peg.1102"/>
<dbReference type="Gene3D" id="1.25.40.10">
    <property type="entry name" value="Tetratricopeptide repeat domain"/>
    <property type="match status" value="2"/>
</dbReference>
<keyword evidence="2" id="KW-1133">Transmembrane helix</keyword>
<evidence type="ECO:0000313" key="4">
    <source>
        <dbReference type="Proteomes" id="UP000014541"/>
    </source>
</evidence>
<dbReference type="Pfam" id="PF13181">
    <property type="entry name" value="TPR_8"/>
    <property type="match status" value="1"/>
</dbReference>
<organism evidence="3 4">
    <name type="scientific">Treponema maltophilum ATCC 51939</name>
    <dbReference type="NCBI Taxonomy" id="1125699"/>
    <lineage>
        <taxon>Bacteria</taxon>
        <taxon>Pseudomonadati</taxon>
        <taxon>Spirochaetota</taxon>
        <taxon>Spirochaetia</taxon>
        <taxon>Spirochaetales</taxon>
        <taxon>Treponemataceae</taxon>
        <taxon>Treponema</taxon>
    </lineage>
</organism>
<reference evidence="3 4" key="1">
    <citation type="submission" date="2013-04" db="EMBL/GenBank/DDBJ databases">
        <title>The Genome Sequence of Treponema maltophilum ATCC 51939.</title>
        <authorList>
            <consortium name="The Broad Institute Genomics Platform"/>
            <person name="Earl A."/>
            <person name="Ward D."/>
            <person name="Feldgarden M."/>
            <person name="Gevers D."/>
            <person name="Leonetti C."/>
            <person name="Blanton J.M."/>
            <person name="Dewhirst F.E."/>
            <person name="Izard J."/>
            <person name="Walker B."/>
            <person name="Young S."/>
            <person name="Zeng Q."/>
            <person name="Gargeya S."/>
            <person name="Fitzgerald M."/>
            <person name="Haas B."/>
            <person name="Abouelleil A."/>
            <person name="Allen A.W."/>
            <person name="Alvarado L."/>
            <person name="Arachchi H.M."/>
            <person name="Berlin A.M."/>
            <person name="Chapman S.B."/>
            <person name="Gainer-Dewar J."/>
            <person name="Goldberg J."/>
            <person name="Griggs A."/>
            <person name="Gujja S."/>
            <person name="Hansen M."/>
            <person name="Howarth C."/>
            <person name="Imamovic A."/>
            <person name="Ireland A."/>
            <person name="Larimer J."/>
            <person name="McCowan C."/>
            <person name="Murphy C."/>
            <person name="Pearson M."/>
            <person name="Poon T.W."/>
            <person name="Priest M."/>
            <person name="Roberts A."/>
            <person name="Saif S."/>
            <person name="Shea T."/>
            <person name="Sisk P."/>
            <person name="Sykes S."/>
            <person name="Wortman J."/>
            <person name="Nusbaum C."/>
            <person name="Birren B."/>
        </authorList>
    </citation>
    <scope>NUCLEOTIDE SEQUENCE [LARGE SCALE GENOMIC DNA]</scope>
    <source>
        <strain evidence="3 4">ATCC 51939</strain>
    </source>
</reference>
<dbReference type="InterPro" id="IPR011990">
    <property type="entry name" value="TPR-like_helical_dom_sf"/>
</dbReference>
<keyword evidence="2" id="KW-0472">Membrane</keyword>
<dbReference type="PROSITE" id="PS50005">
    <property type="entry name" value="TPR"/>
    <property type="match status" value="2"/>
</dbReference>
<gene>
    <name evidence="3" type="ORF">HMPREF9194_01079</name>
</gene>
<dbReference type="Proteomes" id="UP000014541">
    <property type="component" value="Unassembled WGS sequence"/>
</dbReference>
<feature type="repeat" description="TPR" evidence="1">
    <location>
        <begin position="265"/>
        <end position="298"/>
    </location>
</feature>
<keyword evidence="2" id="KW-0812">Transmembrane</keyword>
<keyword evidence="1" id="KW-0802">TPR repeat</keyword>